<dbReference type="InterPro" id="IPR050368">
    <property type="entry name" value="ClC-type_chloride_channel"/>
</dbReference>
<feature type="transmembrane region" description="Helical" evidence="10">
    <location>
        <begin position="110"/>
        <end position="128"/>
    </location>
</feature>
<evidence type="ECO:0000256" key="4">
    <source>
        <dbReference type="ARBA" id="ARBA00022989"/>
    </source>
</evidence>
<gene>
    <name evidence="11" type="ORF">MNBD_GAMMA05-156</name>
</gene>
<evidence type="ECO:0000256" key="3">
    <source>
        <dbReference type="ARBA" id="ARBA00022692"/>
    </source>
</evidence>
<feature type="transmembrane region" description="Helical" evidence="10">
    <location>
        <begin position="367"/>
        <end position="393"/>
    </location>
</feature>
<evidence type="ECO:0000256" key="1">
    <source>
        <dbReference type="ARBA" id="ARBA00004141"/>
    </source>
</evidence>
<feature type="transmembrane region" description="Helical" evidence="10">
    <location>
        <begin position="399"/>
        <end position="418"/>
    </location>
</feature>
<feature type="transmembrane region" description="Helical" evidence="10">
    <location>
        <begin position="160"/>
        <end position="184"/>
    </location>
</feature>
<feature type="transmembrane region" description="Helical" evidence="10">
    <location>
        <begin position="233"/>
        <end position="258"/>
    </location>
</feature>
<keyword evidence="6 10" id="KW-0472">Membrane</keyword>
<protein>
    <submittedName>
        <fullName evidence="11">Chloride channel protein</fullName>
    </submittedName>
</protein>
<dbReference type="PANTHER" id="PTHR43427:SF6">
    <property type="entry name" value="CHLORIDE CHANNEL PROTEIN CLC-E"/>
    <property type="match status" value="1"/>
</dbReference>
<evidence type="ECO:0000256" key="7">
    <source>
        <dbReference type="ARBA" id="ARBA00023173"/>
    </source>
</evidence>
<name>A0A3B0WAJ3_9ZZZZ</name>
<feature type="transmembrane region" description="Helical" evidence="10">
    <location>
        <begin position="53"/>
        <end position="74"/>
    </location>
</feature>
<dbReference type="PRINTS" id="PR00762">
    <property type="entry name" value="CLCHANNEL"/>
</dbReference>
<evidence type="ECO:0000256" key="2">
    <source>
        <dbReference type="ARBA" id="ARBA00022448"/>
    </source>
</evidence>
<evidence type="ECO:0000256" key="8">
    <source>
        <dbReference type="ARBA" id="ARBA00023214"/>
    </source>
</evidence>
<accession>A0A3B0WAJ3</accession>
<feature type="transmembrane region" description="Helical" evidence="10">
    <location>
        <begin position="196"/>
        <end position="213"/>
    </location>
</feature>
<dbReference type="GO" id="GO:0005254">
    <property type="term" value="F:chloride channel activity"/>
    <property type="evidence" value="ECO:0007669"/>
    <property type="project" value="UniProtKB-KW"/>
</dbReference>
<keyword evidence="8" id="KW-0868">Chloride</keyword>
<dbReference type="SUPFAM" id="SSF81340">
    <property type="entry name" value="Clc chloride channel"/>
    <property type="match status" value="1"/>
</dbReference>
<dbReference type="InterPro" id="IPR014743">
    <property type="entry name" value="Cl-channel_core"/>
</dbReference>
<dbReference type="AlphaFoldDB" id="A0A3B0WAJ3"/>
<evidence type="ECO:0000256" key="5">
    <source>
        <dbReference type="ARBA" id="ARBA00023065"/>
    </source>
</evidence>
<reference evidence="11" key="1">
    <citation type="submission" date="2018-06" db="EMBL/GenBank/DDBJ databases">
        <authorList>
            <person name="Zhirakovskaya E."/>
        </authorList>
    </citation>
    <scope>NUCLEOTIDE SEQUENCE</scope>
</reference>
<dbReference type="InterPro" id="IPR001807">
    <property type="entry name" value="ClC"/>
</dbReference>
<proteinExistence type="predicted"/>
<evidence type="ECO:0000256" key="9">
    <source>
        <dbReference type="ARBA" id="ARBA00023303"/>
    </source>
</evidence>
<dbReference type="GO" id="GO:0034707">
    <property type="term" value="C:chloride channel complex"/>
    <property type="evidence" value="ECO:0007669"/>
    <property type="project" value="UniProtKB-KW"/>
</dbReference>
<evidence type="ECO:0000313" key="11">
    <source>
        <dbReference type="EMBL" id="VAW52291.1"/>
    </source>
</evidence>
<sequence>MHRHVRLIKIRFFRLRTWRTNVVFWGGAILVGLVAAIFAILADQGDQIFRKIIAYNEYLALLVTPAGFVLTVYLTRKFFSGAEGSGIPQTLIALENPGGRLCNRLLSMRMVVGKVLMAVLALCSGASLGREGPTVHLGAAILHSLGRYAHLPTKYYERGLILTGGGAGIAAAFNTPLAGIIFAIEEMARSFDRRHSGMMMVGVVLAGMTAIVVHQNNYSYYGTAPATLDFSWVWLGVIICGVVGGFLGGMFSQLLITGSKKLRPYMQTRWLLIAMLCGLTVAVLSILSGGVANGTGYHEAKQIVSCAGLDNCNADFGLMYPFYKILATAATYLTTIPGGLFAPSLASGAGLGANLALLFPAEMTSTIVILGMIGYFSGVVQTPITAFVIVMEMTDNHELVLAMMATALISSAVSKLVCRKSIYEALAENLLLMIQDKENRQKTGEK</sequence>
<dbReference type="Gene3D" id="1.10.3080.10">
    <property type="entry name" value="Clc chloride channel"/>
    <property type="match status" value="1"/>
</dbReference>
<organism evidence="11">
    <name type="scientific">hydrothermal vent metagenome</name>
    <dbReference type="NCBI Taxonomy" id="652676"/>
    <lineage>
        <taxon>unclassified sequences</taxon>
        <taxon>metagenomes</taxon>
        <taxon>ecological metagenomes</taxon>
    </lineage>
</organism>
<dbReference type="CDD" id="cd01034">
    <property type="entry name" value="EriC_like"/>
    <property type="match status" value="1"/>
</dbReference>
<evidence type="ECO:0000256" key="10">
    <source>
        <dbReference type="SAM" id="Phobius"/>
    </source>
</evidence>
<keyword evidence="5" id="KW-0406">Ion transport</keyword>
<keyword evidence="7" id="KW-0869">Chloride channel</keyword>
<feature type="transmembrane region" description="Helical" evidence="10">
    <location>
        <begin position="270"/>
        <end position="292"/>
    </location>
</feature>
<evidence type="ECO:0000256" key="6">
    <source>
        <dbReference type="ARBA" id="ARBA00023136"/>
    </source>
</evidence>
<dbReference type="PANTHER" id="PTHR43427">
    <property type="entry name" value="CHLORIDE CHANNEL PROTEIN CLC-E"/>
    <property type="match status" value="1"/>
</dbReference>
<comment type="subcellular location">
    <subcellularLocation>
        <location evidence="1">Membrane</location>
        <topology evidence="1">Multi-pass membrane protein</topology>
    </subcellularLocation>
</comment>
<keyword evidence="2" id="KW-0813">Transport</keyword>
<dbReference type="EMBL" id="UOFE01000026">
    <property type="protein sequence ID" value="VAW52291.1"/>
    <property type="molecule type" value="Genomic_DNA"/>
</dbReference>
<feature type="transmembrane region" description="Helical" evidence="10">
    <location>
        <begin position="21"/>
        <end position="41"/>
    </location>
</feature>
<dbReference type="Pfam" id="PF00654">
    <property type="entry name" value="Voltage_CLC"/>
    <property type="match status" value="1"/>
</dbReference>
<keyword evidence="4 10" id="KW-1133">Transmembrane helix</keyword>
<keyword evidence="9" id="KW-0407">Ion channel</keyword>
<keyword evidence="3 10" id="KW-0812">Transmembrane</keyword>